<keyword evidence="2" id="KW-0175">Coiled coil</keyword>
<proteinExistence type="predicted"/>
<accession>A0A5D4GTF0</accession>
<reference evidence="6 7" key="2">
    <citation type="submission" date="2019-09" db="EMBL/GenBank/DDBJ databases">
        <title>Mesorhizobium sp. MaA-C15 isolated from Microcystis aeruginosa.</title>
        <authorList>
            <person name="Jeong S.E."/>
            <person name="Jin H.M."/>
            <person name="Jeon C.O."/>
        </authorList>
    </citation>
    <scope>NUCLEOTIDE SEQUENCE [LARGE SCALE GENOMIC DNA]</scope>
    <source>
        <strain evidence="6 7">MaA-C15</strain>
    </source>
</reference>
<gene>
    <name evidence="6" type="ORF">FY036_15235</name>
</gene>
<evidence type="ECO:0000313" key="7">
    <source>
        <dbReference type="Proteomes" id="UP000323258"/>
    </source>
</evidence>
<dbReference type="RefSeq" id="WP_148915588.1">
    <property type="nucleotide sequence ID" value="NZ_VSZS01000064.1"/>
</dbReference>
<dbReference type="Gene3D" id="3.30.1950.10">
    <property type="entry name" value="wza like domain"/>
    <property type="match status" value="1"/>
</dbReference>
<feature type="chain" id="PRO_5022774827" evidence="3">
    <location>
        <begin position="33"/>
        <end position="418"/>
    </location>
</feature>
<organism evidence="6 7">
    <name type="scientific">Neoaquamicrobium microcysteis</name>
    <dbReference type="NCBI Taxonomy" id="2682781"/>
    <lineage>
        <taxon>Bacteria</taxon>
        <taxon>Pseudomonadati</taxon>
        <taxon>Pseudomonadota</taxon>
        <taxon>Alphaproteobacteria</taxon>
        <taxon>Hyphomicrobiales</taxon>
        <taxon>Phyllobacteriaceae</taxon>
        <taxon>Neoaquamicrobium</taxon>
    </lineage>
</organism>
<keyword evidence="7" id="KW-1185">Reference proteome</keyword>
<dbReference type="InterPro" id="IPR003715">
    <property type="entry name" value="Poly_export_N"/>
</dbReference>
<dbReference type="Gene3D" id="3.10.560.10">
    <property type="entry name" value="Outer membrane lipoprotein wza domain like"/>
    <property type="match status" value="1"/>
</dbReference>
<dbReference type="EMBL" id="VSZS01000064">
    <property type="protein sequence ID" value="TYR31617.1"/>
    <property type="molecule type" value="Genomic_DNA"/>
</dbReference>
<evidence type="ECO:0000256" key="2">
    <source>
        <dbReference type="SAM" id="Coils"/>
    </source>
</evidence>
<evidence type="ECO:0000313" key="6">
    <source>
        <dbReference type="EMBL" id="TYR31617.1"/>
    </source>
</evidence>
<keyword evidence="1 3" id="KW-0732">Signal</keyword>
<reference evidence="6 7" key="1">
    <citation type="submission" date="2019-08" db="EMBL/GenBank/DDBJ databases">
        <authorList>
            <person name="Seo Y.L."/>
        </authorList>
    </citation>
    <scope>NUCLEOTIDE SEQUENCE [LARGE SCALE GENOMIC DNA]</scope>
    <source>
        <strain evidence="6 7">MaA-C15</strain>
    </source>
</reference>
<evidence type="ECO:0000259" key="4">
    <source>
        <dbReference type="Pfam" id="PF02563"/>
    </source>
</evidence>
<dbReference type="OrthoDB" id="9798876at2"/>
<dbReference type="PANTHER" id="PTHR33619:SF3">
    <property type="entry name" value="POLYSACCHARIDE EXPORT PROTEIN GFCE-RELATED"/>
    <property type="match status" value="1"/>
</dbReference>
<protein>
    <submittedName>
        <fullName evidence="6">Sugar ABC transporter substrate-binding protein</fullName>
    </submittedName>
</protein>
<dbReference type="Pfam" id="PF25994">
    <property type="entry name" value="HH_AprE"/>
    <property type="match status" value="1"/>
</dbReference>
<feature type="signal peptide" evidence="3">
    <location>
        <begin position="1"/>
        <end position="32"/>
    </location>
</feature>
<dbReference type="InterPro" id="IPR058781">
    <property type="entry name" value="HH_AprE-like"/>
</dbReference>
<comment type="caution">
    <text evidence="6">The sequence shown here is derived from an EMBL/GenBank/DDBJ whole genome shotgun (WGS) entry which is preliminary data.</text>
</comment>
<dbReference type="Proteomes" id="UP000323258">
    <property type="component" value="Unassembled WGS sequence"/>
</dbReference>
<dbReference type="GO" id="GO:0015159">
    <property type="term" value="F:polysaccharide transmembrane transporter activity"/>
    <property type="evidence" value="ECO:0007669"/>
    <property type="project" value="InterPro"/>
</dbReference>
<evidence type="ECO:0000256" key="1">
    <source>
        <dbReference type="ARBA" id="ARBA00022729"/>
    </source>
</evidence>
<name>A0A5D4GTF0_9HYPH</name>
<dbReference type="InterPro" id="IPR049712">
    <property type="entry name" value="Poly_export"/>
</dbReference>
<feature type="domain" description="Polysaccharide export protein N-terminal" evidence="4">
    <location>
        <begin position="34"/>
        <end position="108"/>
    </location>
</feature>
<dbReference type="PANTHER" id="PTHR33619">
    <property type="entry name" value="POLYSACCHARIDE EXPORT PROTEIN GFCE-RELATED"/>
    <property type="match status" value="1"/>
</dbReference>
<evidence type="ECO:0000256" key="3">
    <source>
        <dbReference type="SAM" id="SignalP"/>
    </source>
</evidence>
<evidence type="ECO:0000259" key="5">
    <source>
        <dbReference type="Pfam" id="PF25994"/>
    </source>
</evidence>
<feature type="coiled-coil region" evidence="2">
    <location>
        <begin position="327"/>
        <end position="354"/>
    </location>
</feature>
<dbReference type="Pfam" id="PF02563">
    <property type="entry name" value="Poly_export"/>
    <property type="match status" value="1"/>
</dbReference>
<dbReference type="AlphaFoldDB" id="A0A5D4GTF0"/>
<sequence length="418" mass="45180">MKRMKMIAPRRTLVRVMLATSLLVSPIGPAFAQSAPSSYQLGSGDVVGITVFGEEGLSGQYEISGTGTISYPLVGEVEVAGKTAAQVAERLSHDLAEFVPGLSVTVGVARYAPVFVLGDVQTPGRYDFRPGMIALELFALGGGLARSTAVNEAGEGAALQLIGMRQEFNDNVLQMLGLEASRARLQAELDGSETMTEDIPQSDPALRAVQQRVRERELGLFALRKSGLAAEAQALSAQERSYSDEIESISKSMVLHEDEIRLIGEDVEASAELVKRGLTSRSNLRETERQLSATRRDALELGSYLARAKQNLLVVQQRKASLVTDRRNEAAAQLQTVELELARKRARNEALAASMTEVAMSLGSGISRQQGMTISYSIVRRAADGFEEVAANEREEIRPGDILRAEASYPVRATAEVN</sequence>
<feature type="domain" description="AprE-like long alpha-helical hairpin" evidence="5">
    <location>
        <begin position="173"/>
        <end position="350"/>
    </location>
</feature>